<comment type="caution">
    <text evidence="1">The sequence shown here is derived from an EMBL/GenBank/DDBJ whole genome shotgun (WGS) entry which is preliminary data.</text>
</comment>
<dbReference type="RefSeq" id="WP_151423024.1">
    <property type="nucleotide sequence ID" value="NZ_WBJX01000001.1"/>
</dbReference>
<accession>A0A7J5B7M4</accession>
<name>A0A7J5B7M4_9MICO</name>
<dbReference type="Proteomes" id="UP000490386">
    <property type="component" value="Unassembled WGS sequence"/>
</dbReference>
<dbReference type="EMBL" id="WBJX01000001">
    <property type="protein sequence ID" value="KAB1639883.1"/>
    <property type="molecule type" value="Genomic_DNA"/>
</dbReference>
<reference evidence="1 2" key="1">
    <citation type="submission" date="2019-09" db="EMBL/GenBank/DDBJ databases">
        <title>Phylogeny of genus Pseudoclavibacter and closely related genus.</title>
        <authorList>
            <person name="Li Y."/>
        </authorList>
    </citation>
    <scope>NUCLEOTIDE SEQUENCE [LARGE SCALE GENOMIC DNA]</scope>
    <source>
        <strain evidence="1 2">THG-MD12</strain>
    </source>
</reference>
<evidence type="ECO:0000313" key="2">
    <source>
        <dbReference type="Proteomes" id="UP000490386"/>
    </source>
</evidence>
<proteinExistence type="predicted"/>
<evidence type="ECO:0000313" key="1">
    <source>
        <dbReference type="EMBL" id="KAB1639883.1"/>
    </source>
</evidence>
<gene>
    <name evidence="1" type="ORF">F8O03_06120</name>
</gene>
<organism evidence="1 2">
    <name type="scientific">Pseudoclavibacter terrae</name>
    <dbReference type="NCBI Taxonomy" id="1530195"/>
    <lineage>
        <taxon>Bacteria</taxon>
        <taxon>Bacillati</taxon>
        <taxon>Actinomycetota</taxon>
        <taxon>Actinomycetes</taxon>
        <taxon>Micrococcales</taxon>
        <taxon>Microbacteriaceae</taxon>
        <taxon>Pseudoclavibacter</taxon>
    </lineage>
</organism>
<protein>
    <submittedName>
        <fullName evidence="1">Uncharacterized protein</fullName>
    </submittedName>
</protein>
<dbReference type="AlphaFoldDB" id="A0A7J5B7M4"/>
<keyword evidence="2" id="KW-1185">Reference proteome</keyword>
<sequence>MNEPVEKVTADVALASLALRCETVAERVDSKWTKRIICWRPVATRPVDGMSWLIWGEAPPLREVDGALVPVPVTVDGATYEPILLEPLEVFDAWLEMLQWVTEGDVRAEVRQALEVGTMSQKEWAISHGNAQIRRTVTLEGDALAAERLASELSIALLYMAQRATRKKGW</sequence>
<dbReference type="OrthoDB" id="5122202at2"/>